<dbReference type="InterPro" id="IPR034660">
    <property type="entry name" value="DinB/YfiT-like"/>
</dbReference>
<dbReference type="InterPro" id="IPR024775">
    <property type="entry name" value="DinB-like"/>
</dbReference>
<sequence length="148" mass="16784">MMSTETAIRFRKGMDEVREALLAVRSDLADVPWRPNGWTRKQIVGHLLDSAANNRQRFVRAALDGAYSGPGYAQDAWVELQGYAEQSWETLLRWWQAEHEMLAAIVDRIPTERLGAQCVIGGDKPVTLAFVIDDYVRHQKHHLGQITA</sequence>
<feature type="domain" description="DinB-like" evidence="1">
    <location>
        <begin position="17"/>
        <end position="146"/>
    </location>
</feature>
<protein>
    <submittedName>
        <fullName evidence="2">DinB family protein</fullName>
    </submittedName>
</protein>
<evidence type="ECO:0000313" key="2">
    <source>
        <dbReference type="EMBL" id="UWZ85348.1"/>
    </source>
</evidence>
<proteinExistence type="predicted"/>
<evidence type="ECO:0000259" key="1">
    <source>
        <dbReference type="Pfam" id="PF12867"/>
    </source>
</evidence>
<organism evidence="2 3">
    <name type="scientific">Occallatibacter riparius</name>
    <dbReference type="NCBI Taxonomy" id="1002689"/>
    <lineage>
        <taxon>Bacteria</taxon>
        <taxon>Pseudomonadati</taxon>
        <taxon>Acidobacteriota</taxon>
        <taxon>Terriglobia</taxon>
        <taxon>Terriglobales</taxon>
        <taxon>Acidobacteriaceae</taxon>
        <taxon>Occallatibacter</taxon>
    </lineage>
</organism>
<dbReference type="SUPFAM" id="SSF109854">
    <property type="entry name" value="DinB/YfiT-like putative metalloenzymes"/>
    <property type="match status" value="1"/>
</dbReference>
<dbReference type="Pfam" id="PF12867">
    <property type="entry name" value="DinB_2"/>
    <property type="match status" value="1"/>
</dbReference>
<dbReference type="Gene3D" id="1.20.120.450">
    <property type="entry name" value="dinb family like domain"/>
    <property type="match status" value="1"/>
</dbReference>
<dbReference type="Proteomes" id="UP001059380">
    <property type="component" value="Chromosome"/>
</dbReference>
<reference evidence="2" key="1">
    <citation type="submission" date="2021-04" db="EMBL/GenBank/DDBJ databases">
        <title>Phylogenetic analysis of Acidobacteriaceae.</title>
        <authorList>
            <person name="Qiu L."/>
            <person name="Zhang Q."/>
        </authorList>
    </citation>
    <scope>NUCLEOTIDE SEQUENCE</scope>
    <source>
        <strain evidence="2">DSM 25168</strain>
    </source>
</reference>
<evidence type="ECO:0000313" key="3">
    <source>
        <dbReference type="Proteomes" id="UP001059380"/>
    </source>
</evidence>
<keyword evidence="3" id="KW-1185">Reference proteome</keyword>
<name>A0A9J7BR46_9BACT</name>
<accession>A0A9J7BR46</accession>
<dbReference type="RefSeq" id="WP_260794865.1">
    <property type="nucleotide sequence ID" value="NZ_CP093313.1"/>
</dbReference>
<dbReference type="KEGG" id="orp:MOP44_05265"/>
<gene>
    <name evidence="2" type="ORF">MOP44_05265</name>
</gene>
<dbReference type="EMBL" id="CP093313">
    <property type="protein sequence ID" value="UWZ85348.1"/>
    <property type="molecule type" value="Genomic_DNA"/>
</dbReference>
<dbReference type="AlphaFoldDB" id="A0A9J7BR46"/>